<dbReference type="STRING" id="1448320.A0A319ELB9"/>
<evidence type="ECO:0000313" key="1">
    <source>
        <dbReference type="EMBL" id="PYH91752.1"/>
    </source>
</evidence>
<evidence type="ECO:0000313" key="2">
    <source>
        <dbReference type="Proteomes" id="UP000247810"/>
    </source>
</evidence>
<sequence length="280" mass="31220">MEEEIRQLLNEHGGATDILVRTYAATCIVNGKDPDFREQPGDDHLNFRAYGIANALFLLPYIALASFSPLVDKSNLLPYKERSRRQTARLPESKTGPKGIQPVAEVSRMFFNRYSLGSGQTGFSKPDLEKILAAAAWGSDEDEHEGIISMERTLPSATNKGKMPSEALEFTFDYLALHRNCWRLFRQVREACDPHLRKMHGPEYLEEENQLPVVVGYIVMAAVGVDNLGRALARKDEVVKSRTMVCAAEVVESMLGTPLGSLAVQILATQGYVIEFEVEE</sequence>
<dbReference type="VEuPathDB" id="FungiDB:BO71DRAFT_459126"/>
<dbReference type="PANTHER" id="PTHR38795:SF1">
    <property type="entry name" value="DUF6604 DOMAIN-CONTAINING PROTEIN"/>
    <property type="match status" value="1"/>
</dbReference>
<accession>A0A319ELB9</accession>
<dbReference type="Proteomes" id="UP000247810">
    <property type="component" value="Unassembled WGS sequence"/>
</dbReference>
<gene>
    <name evidence="1" type="ORF">BO71DRAFT_459126</name>
</gene>
<dbReference type="PANTHER" id="PTHR38795">
    <property type="entry name" value="DUF6604 DOMAIN-CONTAINING PROTEIN"/>
    <property type="match status" value="1"/>
</dbReference>
<reference evidence="1 2" key="1">
    <citation type="submission" date="2018-02" db="EMBL/GenBank/DDBJ databases">
        <title>The genomes of Aspergillus section Nigri reveals drivers in fungal speciation.</title>
        <authorList>
            <consortium name="DOE Joint Genome Institute"/>
            <person name="Vesth T.C."/>
            <person name="Nybo J."/>
            <person name="Theobald S."/>
            <person name="Brandl J."/>
            <person name="Frisvad J.C."/>
            <person name="Nielsen K.F."/>
            <person name="Lyhne E.K."/>
            <person name="Kogle M.E."/>
            <person name="Kuo A."/>
            <person name="Riley R."/>
            <person name="Clum A."/>
            <person name="Nolan M."/>
            <person name="Lipzen A."/>
            <person name="Salamov A."/>
            <person name="Henrissat B."/>
            <person name="Wiebenga A."/>
            <person name="De vries R.P."/>
            <person name="Grigoriev I.V."/>
            <person name="Mortensen U.H."/>
            <person name="Andersen M.R."/>
            <person name="Baker S.E."/>
        </authorList>
    </citation>
    <scope>NUCLEOTIDE SEQUENCE [LARGE SCALE GENOMIC DNA]</scope>
    <source>
        <strain evidence="1 2">CBS 707.79</strain>
    </source>
</reference>
<organism evidence="1 2">
    <name type="scientific">Aspergillus ellipticus CBS 707.79</name>
    <dbReference type="NCBI Taxonomy" id="1448320"/>
    <lineage>
        <taxon>Eukaryota</taxon>
        <taxon>Fungi</taxon>
        <taxon>Dikarya</taxon>
        <taxon>Ascomycota</taxon>
        <taxon>Pezizomycotina</taxon>
        <taxon>Eurotiomycetes</taxon>
        <taxon>Eurotiomycetidae</taxon>
        <taxon>Eurotiales</taxon>
        <taxon>Aspergillaceae</taxon>
        <taxon>Aspergillus</taxon>
        <taxon>Aspergillus subgen. Circumdati</taxon>
    </lineage>
</organism>
<protein>
    <submittedName>
        <fullName evidence="1">Uncharacterized protein</fullName>
    </submittedName>
</protein>
<proteinExistence type="predicted"/>
<dbReference type="EMBL" id="KZ825935">
    <property type="protein sequence ID" value="PYH91752.1"/>
    <property type="molecule type" value="Genomic_DNA"/>
</dbReference>
<dbReference type="OrthoDB" id="5238236at2759"/>
<keyword evidence="2" id="KW-1185">Reference proteome</keyword>
<dbReference type="AlphaFoldDB" id="A0A319ELB9"/>
<name>A0A319ELB9_9EURO</name>